<dbReference type="VEuPathDB" id="FungiDB:BD410DRAFT_794952"/>
<feature type="active site" evidence="2">
    <location>
        <position position="349"/>
    </location>
</feature>
<sequence length="602" mass="61809">MPCRTRAILLFTIASLAAGGFGLPHSRLTTDDVSRTSTHHARENVFTLPIHRREPGTGGSRRAKRAAIGAVGLGDDTDLLYTVQITLGNTTTTVDLDTGSSDLWVISSSCNTTTCLSSTQHTYQQSSFQPINVNSASGSLDLTPTPASVKLQYGDSTTGTHAIGPIGREVVQVAGLKMDGQAFVAVNDTDSSAVIDGGAGIFGVGFPAGSQVQMAALLAEANATQPTIDDFIESTTTNGPLLARMAATDVLAEPMFSISLQRSTIAPSSGQQGQLTLGGLPTGVSSDSMTWVPVKLYTSKEGGLDSGGRVGGEWYPLRWEIPLDAVFFDGRQLPRSSNSNSTQVTALIDTGNSIIRGPADIVSLIYSSVSSSSSASSPPSTPPTYPCSTPHTLEFQIGGKRFPVDPRDFVSAGPSLVSTNGQSAGDGKTCSPSNVVATDAPSVGATFSWNLGDTFLKSATVAFYYGNLTHPSSDPPRIGFLSTVPPNANDQYKAIVNQAANGGGFVATSIAAPPATISPSLGLSAIRPIASVSGSVTSSASASVATTATSNAPSTVIGASNANSSDSSDRKSSGATPVHVGSDGWMSSIIVVVLSFGFILTI</sequence>
<protein>
    <submittedName>
        <fullName evidence="6">Acid protease</fullName>
    </submittedName>
</protein>
<dbReference type="AlphaFoldDB" id="A0A4Y7PN70"/>
<evidence type="ECO:0000256" key="3">
    <source>
        <dbReference type="SAM" id="MobiDB-lite"/>
    </source>
</evidence>
<evidence type="ECO:0000256" key="2">
    <source>
        <dbReference type="PIRSR" id="PIRSR601461-1"/>
    </source>
</evidence>
<dbReference type="InterPro" id="IPR034164">
    <property type="entry name" value="Pepsin-like_dom"/>
</dbReference>
<evidence type="ECO:0000313" key="6">
    <source>
        <dbReference type="EMBL" id="TDL16844.1"/>
    </source>
</evidence>
<feature type="signal peptide" evidence="4">
    <location>
        <begin position="1"/>
        <end position="22"/>
    </location>
</feature>
<organism evidence="6 7">
    <name type="scientific">Rickenella mellea</name>
    <dbReference type="NCBI Taxonomy" id="50990"/>
    <lineage>
        <taxon>Eukaryota</taxon>
        <taxon>Fungi</taxon>
        <taxon>Dikarya</taxon>
        <taxon>Basidiomycota</taxon>
        <taxon>Agaricomycotina</taxon>
        <taxon>Agaricomycetes</taxon>
        <taxon>Hymenochaetales</taxon>
        <taxon>Rickenellaceae</taxon>
        <taxon>Rickenella</taxon>
    </lineage>
</organism>
<dbReference type="STRING" id="50990.A0A4Y7PN70"/>
<dbReference type="PANTHER" id="PTHR47966:SF51">
    <property type="entry name" value="BETA-SITE APP-CLEAVING ENZYME, ISOFORM A-RELATED"/>
    <property type="match status" value="1"/>
</dbReference>
<dbReference type="InterPro" id="IPR021109">
    <property type="entry name" value="Peptidase_aspartic_dom_sf"/>
</dbReference>
<dbReference type="Pfam" id="PF00026">
    <property type="entry name" value="Asp"/>
    <property type="match status" value="1"/>
</dbReference>
<evidence type="ECO:0000313" key="7">
    <source>
        <dbReference type="Proteomes" id="UP000294933"/>
    </source>
</evidence>
<dbReference type="EMBL" id="ML170234">
    <property type="protein sequence ID" value="TDL16844.1"/>
    <property type="molecule type" value="Genomic_DNA"/>
</dbReference>
<dbReference type="Gene3D" id="2.40.70.10">
    <property type="entry name" value="Acid Proteases"/>
    <property type="match status" value="2"/>
</dbReference>
<dbReference type="PROSITE" id="PS51767">
    <property type="entry name" value="PEPTIDASE_A1"/>
    <property type="match status" value="1"/>
</dbReference>
<dbReference type="SUPFAM" id="SSF50630">
    <property type="entry name" value="Acid proteases"/>
    <property type="match status" value="1"/>
</dbReference>
<feature type="chain" id="PRO_5021289879" evidence="4">
    <location>
        <begin position="23"/>
        <end position="602"/>
    </location>
</feature>
<dbReference type="InterPro" id="IPR033121">
    <property type="entry name" value="PEPTIDASE_A1"/>
</dbReference>
<keyword evidence="4" id="KW-0732">Signal</keyword>
<evidence type="ECO:0000259" key="5">
    <source>
        <dbReference type="PROSITE" id="PS51767"/>
    </source>
</evidence>
<dbReference type="PANTHER" id="PTHR47966">
    <property type="entry name" value="BETA-SITE APP-CLEAVING ENZYME, ISOFORM A-RELATED"/>
    <property type="match status" value="1"/>
</dbReference>
<dbReference type="GO" id="GO:0006508">
    <property type="term" value="P:proteolysis"/>
    <property type="evidence" value="ECO:0007669"/>
    <property type="project" value="UniProtKB-KW"/>
</dbReference>
<dbReference type="GO" id="GO:0004190">
    <property type="term" value="F:aspartic-type endopeptidase activity"/>
    <property type="evidence" value="ECO:0007669"/>
    <property type="project" value="InterPro"/>
</dbReference>
<evidence type="ECO:0000256" key="4">
    <source>
        <dbReference type="SAM" id="SignalP"/>
    </source>
</evidence>
<dbReference type="Proteomes" id="UP000294933">
    <property type="component" value="Unassembled WGS sequence"/>
</dbReference>
<feature type="region of interest" description="Disordered" evidence="3">
    <location>
        <begin position="555"/>
        <end position="578"/>
    </location>
</feature>
<keyword evidence="6" id="KW-0378">Hydrolase</keyword>
<keyword evidence="6" id="KW-0645">Protease</keyword>
<keyword evidence="7" id="KW-1185">Reference proteome</keyword>
<dbReference type="CDD" id="cd05471">
    <property type="entry name" value="pepsin_like"/>
    <property type="match status" value="1"/>
</dbReference>
<feature type="domain" description="Peptidase A1" evidence="5">
    <location>
        <begin position="81"/>
        <end position="481"/>
    </location>
</feature>
<feature type="compositionally biased region" description="Low complexity" evidence="3">
    <location>
        <begin position="555"/>
        <end position="566"/>
    </location>
</feature>
<reference evidence="6 7" key="1">
    <citation type="submission" date="2018-06" db="EMBL/GenBank/DDBJ databases">
        <title>A transcriptomic atlas of mushroom development highlights an independent origin of complex multicellularity.</title>
        <authorList>
            <consortium name="DOE Joint Genome Institute"/>
            <person name="Krizsan K."/>
            <person name="Almasi E."/>
            <person name="Merenyi Z."/>
            <person name="Sahu N."/>
            <person name="Viragh M."/>
            <person name="Koszo T."/>
            <person name="Mondo S."/>
            <person name="Kiss B."/>
            <person name="Balint B."/>
            <person name="Kues U."/>
            <person name="Barry K."/>
            <person name="Hegedus J.C."/>
            <person name="Henrissat B."/>
            <person name="Johnson J."/>
            <person name="Lipzen A."/>
            <person name="Ohm R."/>
            <person name="Nagy I."/>
            <person name="Pangilinan J."/>
            <person name="Yan J."/>
            <person name="Xiong Y."/>
            <person name="Grigoriev I.V."/>
            <person name="Hibbett D.S."/>
            <person name="Nagy L.G."/>
        </authorList>
    </citation>
    <scope>NUCLEOTIDE SEQUENCE [LARGE SCALE GENOMIC DNA]</scope>
    <source>
        <strain evidence="6 7">SZMC22713</strain>
    </source>
</reference>
<name>A0A4Y7PN70_9AGAM</name>
<dbReference type="PRINTS" id="PR00792">
    <property type="entry name" value="PEPSIN"/>
</dbReference>
<evidence type="ECO:0000256" key="1">
    <source>
        <dbReference type="ARBA" id="ARBA00007447"/>
    </source>
</evidence>
<accession>A0A4Y7PN70</accession>
<feature type="active site" evidence="2">
    <location>
        <position position="97"/>
    </location>
</feature>
<comment type="similarity">
    <text evidence="1">Belongs to the peptidase A1 family.</text>
</comment>
<gene>
    <name evidence="6" type="ORF">BD410DRAFT_794952</name>
</gene>
<dbReference type="InterPro" id="IPR001461">
    <property type="entry name" value="Aspartic_peptidase_A1"/>
</dbReference>
<dbReference type="OrthoDB" id="3089at2759"/>
<proteinExistence type="inferred from homology"/>